<dbReference type="Proteomes" id="UP000606786">
    <property type="component" value="Unassembled WGS sequence"/>
</dbReference>
<comment type="caution">
    <text evidence="1">The sequence shown here is derived from an EMBL/GenBank/DDBJ whole genome shotgun (WGS) entry which is preliminary data.</text>
</comment>
<sequence length="67" mass="7425">MIENANVALTSGYKLNGAKLPILEHIIGCPGVELEPQICLRYELPNLTESRPPSHIRNVILDLMDSI</sequence>
<dbReference type="AlphaFoldDB" id="A0A811VG90"/>
<evidence type="ECO:0000313" key="1">
    <source>
        <dbReference type="EMBL" id="CAD7013269.1"/>
    </source>
</evidence>
<protein>
    <submittedName>
        <fullName evidence="1">(Mediterranean fruit fly) hypothetical protein</fullName>
    </submittedName>
</protein>
<reference evidence="1" key="1">
    <citation type="submission" date="2020-11" db="EMBL/GenBank/DDBJ databases">
        <authorList>
            <person name="Whitehead M."/>
        </authorList>
    </citation>
    <scope>NUCLEOTIDE SEQUENCE</scope>
    <source>
        <strain evidence="1">EGII</strain>
    </source>
</reference>
<name>A0A811VG90_CERCA</name>
<gene>
    <name evidence="1" type="ORF">CCAP1982_LOCUS21340</name>
</gene>
<evidence type="ECO:0000313" key="2">
    <source>
        <dbReference type="Proteomes" id="UP000606786"/>
    </source>
</evidence>
<dbReference type="EMBL" id="CAJHJT010000056">
    <property type="protein sequence ID" value="CAD7013269.1"/>
    <property type="molecule type" value="Genomic_DNA"/>
</dbReference>
<organism evidence="1 2">
    <name type="scientific">Ceratitis capitata</name>
    <name type="common">Mediterranean fruit fly</name>
    <name type="synonym">Tephritis capitata</name>
    <dbReference type="NCBI Taxonomy" id="7213"/>
    <lineage>
        <taxon>Eukaryota</taxon>
        <taxon>Metazoa</taxon>
        <taxon>Ecdysozoa</taxon>
        <taxon>Arthropoda</taxon>
        <taxon>Hexapoda</taxon>
        <taxon>Insecta</taxon>
        <taxon>Pterygota</taxon>
        <taxon>Neoptera</taxon>
        <taxon>Endopterygota</taxon>
        <taxon>Diptera</taxon>
        <taxon>Brachycera</taxon>
        <taxon>Muscomorpha</taxon>
        <taxon>Tephritoidea</taxon>
        <taxon>Tephritidae</taxon>
        <taxon>Ceratitis</taxon>
        <taxon>Ceratitis</taxon>
    </lineage>
</organism>
<keyword evidence="2" id="KW-1185">Reference proteome</keyword>
<proteinExistence type="predicted"/>
<accession>A0A811VG90</accession>